<dbReference type="SUPFAM" id="SSF53098">
    <property type="entry name" value="Ribonuclease H-like"/>
    <property type="match status" value="1"/>
</dbReference>
<evidence type="ECO:0000256" key="1">
    <source>
        <dbReference type="SAM" id="MobiDB-lite"/>
    </source>
</evidence>
<dbReference type="Gene3D" id="3.30.420.10">
    <property type="entry name" value="Ribonuclease H-like superfamily/Ribonuclease H"/>
    <property type="match status" value="1"/>
</dbReference>
<organism evidence="3 4">
    <name type="scientific">Actinidia rufa</name>
    <dbReference type="NCBI Taxonomy" id="165716"/>
    <lineage>
        <taxon>Eukaryota</taxon>
        <taxon>Viridiplantae</taxon>
        <taxon>Streptophyta</taxon>
        <taxon>Embryophyta</taxon>
        <taxon>Tracheophyta</taxon>
        <taxon>Spermatophyta</taxon>
        <taxon>Magnoliopsida</taxon>
        <taxon>eudicotyledons</taxon>
        <taxon>Gunneridae</taxon>
        <taxon>Pentapetalae</taxon>
        <taxon>asterids</taxon>
        <taxon>Ericales</taxon>
        <taxon>Actinidiaceae</taxon>
        <taxon>Actinidia</taxon>
    </lineage>
</organism>
<evidence type="ECO:0000259" key="2">
    <source>
        <dbReference type="PROSITE" id="PS50879"/>
    </source>
</evidence>
<dbReference type="InterPro" id="IPR012337">
    <property type="entry name" value="RNaseH-like_sf"/>
</dbReference>
<dbReference type="EMBL" id="BJWL01000392">
    <property type="protein sequence ID" value="GFS42096.1"/>
    <property type="molecule type" value="Genomic_DNA"/>
</dbReference>
<dbReference type="InterPro" id="IPR036397">
    <property type="entry name" value="RNaseH_sf"/>
</dbReference>
<dbReference type="GO" id="GO:0004523">
    <property type="term" value="F:RNA-DNA hybrid ribonuclease activity"/>
    <property type="evidence" value="ECO:0007669"/>
    <property type="project" value="InterPro"/>
</dbReference>
<evidence type="ECO:0000313" key="4">
    <source>
        <dbReference type="Proteomes" id="UP000585474"/>
    </source>
</evidence>
<comment type="caution">
    <text evidence="3">The sequence shown here is derived from an EMBL/GenBank/DDBJ whole genome shotgun (WGS) entry which is preliminary data.</text>
</comment>
<dbReference type="Proteomes" id="UP000585474">
    <property type="component" value="Unassembled WGS sequence"/>
</dbReference>
<name>A0A7J0DU11_9ERIC</name>
<dbReference type="PROSITE" id="PS50879">
    <property type="entry name" value="RNASE_H_1"/>
    <property type="match status" value="1"/>
</dbReference>
<dbReference type="AlphaFoldDB" id="A0A7J0DU11"/>
<reference evidence="4" key="1">
    <citation type="submission" date="2019-07" db="EMBL/GenBank/DDBJ databases">
        <title>De Novo Assembly of kiwifruit Actinidia rufa.</title>
        <authorList>
            <person name="Sugita-Konishi S."/>
            <person name="Sato K."/>
            <person name="Mori E."/>
            <person name="Abe Y."/>
            <person name="Kisaki G."/>
            <person name="Hamano K."/>
            <person name="Suezawa K."/>
            <person name="Otani M."/>
            <person name="Fukuda T."/>
            <person name="Manabe T."/>
            <person name="Gomi K."/>
            <person name="Tabuchi M."/>
            <person name="Akimitsu K."/>
            <person name="Kataoka I."/>
        </authorList>
    </citation>
    <scope>NUCLEOTIDE SEQUENCE [LARGE SCALE GENOMIC DNA]</scope>
    <source>
        <strain evidence="4">cv. Fuchu</strain>
    </source>
</reference>
<dbReference type="InterPro" id="IPR002156">
    <property type="entry name" value="RNaseH_domain"/>
</dbReference>
<dbReference type="PANTHER" id="PTHR48475:SF2">
    <property type="entry name" value="RIBONUCLEASE H"/>
    <property type="match status" value="1"/>
</dbReference>
<dbReference type="PANTHER" id="PTHR48475">
    <property type="entry name" value="RIBONUCLEASE H"/>
    <property type="match status" value="1"/>
</dbReference>
<gene>
    <name evidence="3" type="ORF">Acr_00g0078080</name>
</gene>
<proteinExistence type="predicted"/>
<protein>
    <recommendedName>
        <fullName evidence="2">RNase H type-1 domain-containing protein</fullName>
    </recommendedName>
</protein>
<dbReference type="GO" id="GO:0003676">
    <property type="term" value="F:nucleic acid binding"/>
    <property type="evidence" value="ECO:0007669"/>
    <property type="project" value="InterPro"/>
</dbReference>
<accession>A0A7J0DU11</accession>
<sequence>MNGNTEVNSGPPKGNGTAELGDPPEGAEVIIEPPQADPYSSWEMHIDGAKNSQGAGVGVVLKSPKGAVFEQCLQFNFPVTNNEAEYEALLAGLRSTNKLGVPELCIYSDSKLVVNQVTGKFEAREIKMAKYLKKTKSLISKFKTIKIEQVGRELNAHADSLAALASVFES</sequence>
<evidence type="ECO:0000313" key="3">
    <source>
        <dbReference type="EMBL" id="GFS42096.1"/>
    </source>
</evidence>
<keyword evidence="4" id="KW-1185">Reference proteome</keyword>
<dbReference type="OrthoDB" id="1740909at2759"/>
<dbReference type="CDD" id="cd09279">
    <property type="entry name" value="RNase_HI_like"/>
    <property type="match status" value="1"/>
</dbReference>
<dbReference type="Pfam" id="PF13456">
    <property type="entry name" value="RVT_3"/>
    <property type="match status" value="1"/>
</dbReference>
<feature type="domain" description="RNase H type-1" evidence="2">
    <location>
        <begin position="38"/>
        <end position="167"/>
    </location>
</feature>
<feature type="region of interest" description="Disordered" evidence="1">
    <location>
        <begin position="1"/>
        <end position="27"/>
    </location>
</feature>